<dbReference type="PANTHER" id="PTHR21433">
    <property type="entry name" value="TRANSMEMBRANE PROTEIN INDUCED BY TUMOR NECROSIS FACTOR ALPHA"/>
    <property type="match status" value="1"/>
</dbReference>
<keyword evidence="3 7" id="KW-0812">Transmembrane</keyword>
<dbReference type="Pfam" id="PF07851">
    <property type="entry name" value="TMEM120A-B"/>
    <property type="match status" value="1"/>
</dbReference>
<evidence type="ECO:0000256" key="5">
    <source>
        <dbReference type="ARBA" id="ARBA00023136"/>
    </source>
</evidence>
<keyword evidence="5 7" id="KW-0472">Membrane</keyword>
<evidence type="ECO:0000256" key="4">
    <source>
        <dbReference type="ARBA" id="ARBA00022989"/>
    </source>
</evidence>
<gene>
    <name evidence="8" type="ORF">ABEB36_014255</name>
</gene>
<evidence type="ECO:0000256" key="3">
    <source>
        <dbReference type="ARBA" id="ARBA00022692"/>
    </source>
</evidence>
<evidence type="ECO:0000256" key="2">
    <source>
        <dbReference type="ARBA" id="ARBA00009700"/>
    </source>
</evidence>
<comment type="caution">
    <text evidence="8">The sequence shown here is derived from an EMBL/GenBank/DDBJ whole genome shotgun (WGS) entry which is preliminary data.</text>
</comment>
<dbReference type="Proteomes" id="UP001566132">
    <property type="component" value="Unassembled WGS sequence"/>
</dbReference>
<protein>
    <recommendedName>
        <fullName evidence="10">Transmembrane protein 120 homolog</fullName>
    </recommendedName>
</protein>
<keyword evidence="6" id="KW-0175">Coiled coil</keyword>
<feature type="transmembrane region" description="Helical" evidence="7">
    <location>
        <begin position="150"/>
        <end position="168"/>
    </location>
</feature>
<dbReference type="InterPro" id="IPR012926">
    <property type="entry name" value="TMEM120A/B"/>
</dbReference>
<feature type="coiled-coil region" evidence="6">
    <location>
        <begin position="15"/>
        <end position="88"/>
    </location>
</feature>
<evidence type="ECO:0008006" key="10">
    <source>
        <dbReference type="Google" id="ProtNLM"/>
    </source>
</evidence>
<dbReference type="PANTHER" id="PTHR21433:SF0">
    <property type="entry name" value="TRANSMEMBRANE PROTEIN 120 HOMOLOG"/>
    <property type="match status" value="1"/>
</dbReference>
<dbReference type="GO" id="GO:0016020">
    <property type="term" value="C:membrane"/>
    <property type="evidence" value="ECO:0007669"/>
    <property type="project" value="UniProtKB-SubCell"/>
</dbReference>
<sequence length="354" mass="42346">MDDIKLQWSDLCKDYKQLEVLHQNYLKTLKQLEDQQQRCLSQIKHQRYGLNSINSALKKYDKGNEQFKKEIKEESAKREAQLQLIEDTLPRQGGWYLKVILGQINVGFLSEDAKFQYKDAYEKFKLICIIIASVLVIMNITVNVRFLQKLYLFFLVWYYCTLTIRESILRANGSKIKTWWRIHHALTVLASFVLLVWPENTAWDDFKSEFFRYNLYNCLVQYLQFNYQRGALYRLRALGMQDNMTITFEGFQHWMWRGLAFLFPFLFISYLYQLVNAYLLFDMFRYHKEATWHVMVTAGFMFVFFLGNTITTLLVIPAKLKKEMMIKYKVMAEHLYNKMSITKSNSKNNILNSK</sequence>
<organism evidence="8 9">
    <name type="scientific">Hypothenemus hampei</name>
    <name type="common">Coffee berry borer</name>
    <dbReference type="NCBI Taxonomy" id="57062"/>
    <lineage>
        <taxon>Eukaryota</taxon>
        <taxon>Metazoa</taxon>
        <taxon>Ecdysozoa</taxon>
        <taxon>Arthropoda</taxon>
        <taxon>Hexapoda</taxon>
        <taxon>Insecta</taxon>
        <taxon>Pterygota</taxon>
        <taxon>Neoptera</taxon>
        <taxon>Endopterygota</taxon>
        <taxon>Coleoptera</taxon>
        <taxon>Polyphaga</taxon>
        <taxon>Cucujiformia</taxon>
        <taxon>Curculionidae</taxon>
        <taxon>Scolytinae</taxon>
        <taxon>Hypothenemus</taxon>
    </lineage>
</organism>
<feature type="transmembrane region" description="Helical" evidence="7">
    <location>
        <begin position="124"/>
        <end position="144"/>
    </location>
</feature>
<comment type="subcellular location">
    <subcellularLocation>
        <location evidence="1">Membrane</location>
        <topology evidence="1">Multi-pass membrane protein</topology>
    </subcellularLocation>
</comment>
<evidence type="ECO:0000256" key="6">
    <source>
        <dbReference type="SAM" id="Coils"/>
    </source>
</evidence>
<evidence type="ECO:0000256" key="1">
    <source>
        <dbReference type="ARBA" id="ARBA00004141"/>
    </source>
</evidence>
<reference evidence="8 9" key="1">
    <citation type="submission" date="2024-05" db="EMBL/GenBank/DDBJ databases">
        <title>Genetic variation in Jamaican populations of the coffee berry borer (Hypothenemus hampei).</title>
        <authorList>
            <person name="Errbii M."/>
            <person name="Myrie A."/>
        </authorList>
    </citation>
    <scope>NUCLEOTIDE SEQUENCE [LARGE SCALE GENOMIC DNA]</scope>
    <source>
        <strain evidence="8">JA-Hopewell-2020-01-JO</strain>
        <tissue evidence="8">Whole body</tissue>
    </source>
</reference>
<comment type="similarity">
    <text evidence="2">Belongs to the TMEM120 family.</text>
</comment>
<accession>A0ABD1E8D9</accession>
<keyword evidence="4 7" id="KW-1133">Transmembrane helix</keyword>
<evidence type="ECO:0000313" key="9">
    <source>
        <dbReference type="Proteomes" id="UP001566132"/>
    </source>
</evidence>
<proteinExistence type="inferred from homology"/>
<evidence type="ECO:0000313" key="8">
    <source>
        <dbReference type="EMBL" id="KAL1489341.1"/>
    </source>
</evidence>
<name>A0ABD1E8D9_HYPHA</name>
<evidence type="ECO:0000256" key="7">
    <source>
        <dbReference type="SAM" id="Phobius"/>
    </source>
</evidence>
<dbReference type="EMBL" id="JBDJPC010000012">
    <property type="protein sequence ID" value="KAL1489341.1"/>
    <property type="molecule type" value="Genomic_DNA"/>
</dbReference>
<dbReference type="AlphaFoldDB" id="A0ABD1E8D9"/>
<feature type="transmembrane region" description="Helical" evidence="7">
    <location>
        <begin position="292"/>
        <end position="316"/>
    </location>
</feature>
<feature type="transmembrane region" description="Helical" evidence="7">
    <location>
        <begin position="254"/>
        <end position="272"/>
    </location>
</feature>
<keyword evidence="9" id="KW-1185">Reference proteome</keyword>